<keyword evidence="2" id="KW-0238">DNA-binding</keyword>
<evidence type="ECO:0000256" key="3">
    <source>
        <dbReference type="ARBA" id="ARBA00023163"/>
    </source>
</evidence>
<dbReference type="InterPro" id="IPR036388">
    <property type="entry name" value="WH-like_DNA-bd_sf"/>
</dbReference>
<reference evidence="6" key="1">
    <citation type="journal article" date="2019" name="Int. J. Syst. Evol. Microbiol.">
        <title>The Global Catalogue of Microorganisms (GCM) 10K type strain sequencing project: providing services to taxonomists for standard genome sequencing and annotation.</title>
        <authorList>
            <consortium name="The Broad Institute Genomics Platform"/>
            <consortium name="The Broad Institute Genome Sequencing Center for Infectious Disease"/>
            <person name="Wu L."/>
            <person name="Ma J."/>
        </authorList>
    </citation>
    <scope>NUCLEOTIDE SEQUENCE [LARGE SCALE GENOMIC DNA]</scope>
    <source>
        <strain evidence="6">CCM 8979</strain>
    </source>
</reference>
<dbReference type="InterPro" id="IPR036390">
    <property type="entry name" value="WH_DNA-bd_sf"/>
</dbReference>
<dbReference type="PANTHER" id="PTHR33154:SF18">
    <property type="entry name" value="ARSENICAL RESISTANCE OPERON REPRESSOR"/>
    <property type="match status" value="1"/>
</dbReference>
<gene>
    <name evidence="5" type="ORF">ACFQ44_02725</name>
</gene>
<dbReference type="InterPro" id="IPR051081">
    <property type="entry name" value="HTH_MetalResp_TranReg"/>
</dbReference>
<evidence type="ECO:0000256" key="1">
    <source>
        <dbReference type="ARBA" id="ARBA00023015"/>
    </source>
</evidence>
<dbReference type="PROSITE" id="PS00846">
    <property type="entry name" value="HTH_ARSR_1"/>
    <property type="match status" value="1"/>
</dbReference>
<sequence length="106" mass="11775">MDDADYVAALKAMADENRLKIIGLLSQGTLCACDILDHFDFTQPTLSHHMRVLADAGIVTSYKEGKWKHYTLSEDFAAAFFQQTTTLLSSDQRCVCELEPATTKEG</sequence>
<protein>
    <submittedName>
        <fullName evidence="5">ArsR/SmtB family transcription factor</fullName>
    </submittedName>
</protein>
<dbReference type="SMART" id="SM00418">
    <property type="entry name" value="HTH_ARSR"/>
    <property type="match status" value="1"/>
</dbReference>
<dbReference type="PRINTS" id="PR00778">
    <property type="entry name" value="HTHARSR"/>
</dbReference>
<dbReference type="PANTHER" id="PTHR33154">
    <property type="entry name" value="TRANSCRIPTIONAL REGULATOR, ARSR FAMILY"/>
    <property type="match status" value="1"/>
</dbReference>
<name>A0ABW4D1F9_9LACO</name>
<evidence type="ECO:0000259" key="4">
    <source>
        <dbReference type="PROSITE" id="PS50987"/>
    </source>
</evidence>
<evidence type="ECO:0000256" key="2">
    <source>
        <dbReference type="ARBA" id="ARBA00023125"/>
    </source>
</evidence>
<dbReference type="Pfam" id="PF01022">
    <property type="entry name" value="HTH_5"/>
    <property type="match status" value="1"/>
</dbReference>
<comment type="caution">
    <text evidence="5">The sequence shown here is derived from an EMBL/GenBank/DDBJ whole genome shotgun (WGS) entry which is preliminary data.</text>
</comment>
<accession>A0ABW4D1F9</accession>
<dbReference type="SUPFAM" id="SSF46785">
    <property type="entry name" value="Winged helix' DNA-binding domain"/>
    <property type="match status" value="1"/>
</dbReference>
<evidence type="ECO:0000313" key="6">
    <source>
        <dbReference type="Proteomes" id="UP001597189"/>
    </source>
</evidence>
<dbReference type="InterPro" id="IPR001845">
    <property type="entry name" value="HTH_ArsR_DNA-bd_dom"/>
</dbReference>
<dbReference type="Proteomes" id="UP001597189">
    <property type="component" value="Unassembled WGS sequence"/>
</dbReference>
<dbReference type="RefSeq" id="WP_203643336.1">
    <property type="nucleotide sequence ID" value="NZ_BOLN01000002.1"/>
</dbReference>
<dbReference type="InterPro" id="IPR011991">
    <property type="entry name" value="ArsR-like_HTH"/>
</dbReference>
<proteinExistence type="predicted"/>
<feature type="domain" description="HTH arsR-type" evidence="4">
    <location>
        <begin position="1"/>
        <end position="92"/>
    </location>
</feature>
<dbReference type="EMBL" id="JBHTOD010000002">
    <property type="protein sequence ID" value="MFD1454596.1"/>
    <property type="molecule type" value="Genomic_DNA"/>
</dbReference>
<dbReference type="InterPro" id="IPR018334">
    <property type="entry name" value="ArsR_HTH"/>
</dbReference>
<dbReference type="CDD" id="cd00090">
    <property type="entry name" value="HTH_ARSR"/>
    <property type="match status" value="1"/>
</dbReference>
<keyword evidence="1" id="KW-0805">Transcription regulation</keyword>
<keyword evidence="6" id="KW-1185">Reference proteome</keyword>
<evidence type="ECO:0000313" key="5">
    <source>
        <dbReference type="EMBL" id="MFD1454596.1"/>
    </source>
</evidence>
<dbReference type="NCBIfam" id="NF033788">
    <property type="entry name" value="HTH_metalloreg"/>
    <property type="match status" value="1"/>
</dbReference>
<dbReference type="PROSITE" id="PS50987">
    <property type="entry name" value="HTH_ARSR_2"/>
    <property type="match status" value="1"/>
</dbReference>
<dbReference type="Gene3D" id="1.10.10.10">
    <property type="entry name" value="Winged helix-like DNA-binding domain superfamily/Winged helix DNA-binding domain"/>
    <property type="match status" value="1"/>
</dbReference>
<organism evidence="5 6">
    <name type="scientific">Levilactobacillus lanxiensis</name>
    <dbReference type="NCBI Taxonomy" id="2799568"/>
    <lineage>
        <taxon>Bacteria</taxon>
        <taxon>Bacillati</taxon>
        <taxon>Bacillota</taxon>
        <taxon>Bacilli</taxon>
        <taxon>Lactobacillales</taxon>
        <taxon>Lactobacillaceae</taxon>
        <taxon>Levilactobacillus</taxon>
    </lineage>
</organism>
<keyword evidence="3" id="KW-0804">Transcription</keyword>